<keyword evidence="7" id="KW-0677">Repeat</keyword>
<dbReference type="SMART" id="SM00409">
    <property type="entry name" value="IG"/>
    <property type="match status" value="3"/>
</dbReference>
<comment type="caution">
    <text evidence="20">The sequence shown here is derived from an EMBL/GenBank/DDBJ whole genome shotgun (WGS) entry which is preliminary data.</text>
</comment>
<evidence type="ECO:0000256" key="17">
    <source>
        <dbReference type="ARBA" id="ARBA00023319"/>
    </source>
</evidence>
<evidence type="ECO:0000256" key="1">
    <source>
        <dbReference type="ARBA" id="ARBA00004167"/>
    </source>
</evidence>
<keyword evidence="8" id="KW-0547">Nucleotide-binding</keyword>
<dbReference type="GO" id="GO:0005007">
    <property type="term" value="F:fibroblast growth factor receptor activity"/>
    <property type="evidence" value="ECO:0007669"/>
    <property type="project" value="TreeGrafter"/>
</dbReference>
<dbReference type="InterPro" id="IPR007110">
    <property type="entry name" value="Ig-like_dom"/>
</dbReference>
<reference evidence="20 21" key="1">
    <citation type="submission" date="2021-06" db="EMBL/GenBank/DDBJ databases">
        <title>Caerostris extrusa draft genome.</title>
        <authorList>
            <person name="Kono N."/>
            <person name="Arakawa K."/>
        </authorList>
    </citation>
    <scope>NUCLEOTIDE SEQUENCE [LARGE SCALE GENOMIC DNA]</scope>
</reference>
<dbReference type="EC" id="2.7.10.1" evidence="2"/>
<organism evidence="20 21">
    <name type="scientific">Caerostris extrusa</name>
    <name type="common">Bark spider</name>
    <name type="synonym">Caerostris bankana</name>
    <dbReference type="NCBI Taxonomy" id="172846"/>
    <lineage>
        <taxon>Eukaryota</taxon>
        <taxon>Metazoa</taxon>
        <taxon>Ecdysozoa</taxon>
        <taxon>Arthropoda</taxon>
        <taxon>Chelicerata</taxon>
        <taxon>Arachnida</taxon>
        <taxon>Araneae</taxon>
        <taxon>Araneomorphae</taxon>
        <taxon>Entelegynae</taxon>
        <taxon>Araneoidea</taxon>
        <taxon>Araneidae</taxon>
        <taxon>Caerostris</taxon>
    </lineage>
</organism>
<evidence type="ECO:0000256" key="8">
    <source>
        <dbReference type="ARBA" id="ARBA00022741"/>
    </source>
</evidence>
<keyword evidence="14" id="KW-1015">Disulfide bond</keyword>
<name>A0AAV4X9M7_CAEEX</name>
<keyword evidence="5 18" id="KW-0812">Transmembrane</keyword>
<evidence type="ECO:0000313" key="21">
    <source>
        <dbReference type="Proteomes" id="UP001054945"/>
    </source>
</evidence>
<dbReference type="FunFam" id="2.60.40.10:FF:000020">
    <property type="entry name" value="Fibroblast growth factor receptor"/>
    <property type="match status" value="1"/>
</dbReference>
<keyword evidence="4" id="KW-0808">Transferase</keyword>
<dbReference type="PROSITE" id="PS50835">
    <property type="entry name" value="IG_LIKE"/>
    <property type="match status" value="1"/>
</dbReference>
<evidence type="ECO:0000256" key="9">
    <source>
        <dbReference type="ARBA" id="ARBA00022777"/>
    </source>
</evidence>
<dbReference type="GO" id="GO:0017134">
    <property type="term" value="F:fibroblast growth factor binding"/>
    <property type="evidence" value="ECO:0007669"/>
    <property type="project" value="TreeGrafter"/>
</dbReference>
<dbReference type="Gene3D" id="2.60.40.10">
    <property type="entry name" value="Immunoglobulins"/>
    <property type="match status" value="3"/>
</dbReference>
<evidence type="ECO:0000256" key="2">
    <source>
        <dbReference type="ARBA" id="ARBA00011902"/>
    </source>
</evidence>
<keyword evidence="21" id="KW-1185">Reference proteome</keyword>
<keyword evidence="16" id="KW-0325">Glycoprotein</keyword>
<dbReference type="PANTHER" id="PTHR19890">
    <property type="entry name" value="FIBROBLAST GROWTH FACTOR RECEPTOR"/>
    <property type="match status" value="1"/>
</dbReference>
<keyword evidence="3" id="KW-0597">Phosphoprotein</keyword>
<dbReference type="InterPro" id="IPR013783">
    <property type="entry name" value="Ig-like_fold"/>
</dbReference>
<sequence length="478" mass="53138">MLLPRPASPVQADPDTLFFEVVPRNEPLNIFHEDRFRVQSNGVLKIKSAVPQDSGVYICRAVNGFGKVDTNVTLVVLASGESLSESPGSYRQGDREPPFLINVTKTFNGRLSRTAGGSARLKKSRWSLYIRNLQEEDQGNYTCIAYNVYGHRNYTITVEVIPVYILCGVGYYTDTPTFAADDEENTAKNVLYLDKRDRKKPELRGIHPVNTTVEEGGSAVFQCRVKSEILPHVQWLKQADPNEEETDGHKVIKVHGEYFRILKSTEVVEKSDGSFINKLILNGVSKKDAGKYICLGANTIGYSFRSAFLTIRGTSETFISEMEDVRNGTITIQFSSLFITVPVALVIIITFVAVLFLRYHPKAGIDQPGLQAKYDGKAEKAVVAPPAPYPHAHDVSIMGNPDFHHALESSDGTWSHVQSSLVIDPGQPDSFSECDSSFVFLGDLNMYPDIMYKDNGHVLSLYSPNPSSQEKPMCLDRV</sequence>
<keyword evidence="17" id="KW-0393">Immunoglobulin domain</keyword>
<dbReference type="InterPro" id="IPR036179">
    <property type="entry name" value="Ig-like_dom_sf"/>
</dbReference>
<gene>
    <name evidence="20" type="primary">FGFRL1</name>
    <name evidence="20" type="ORF">CEXT_796761</name>
</gene>
<dbReference type="Pfam" id="PF07679">
    <property type="entry name" value="I-set"/>
    <property type="match status" value="2"/>
</dbReference>
<dbReference type="SUPFAM" id="SSF48726">
    <property type="entry name" value="Immunoglobulin"/>
    <property type="match status" value="3"/>
</dbReference>
<dbReference type="InterPro" id="IPR003599">
    <property type="entry name" value="Ig_sub"/>
</dbReference>
<evidence type="ECO:0000256" key="10">
    <source>
        <dbReference type="ARBA" id="ARBA00022840"/>
    </source>
</evidence>
<comment type="subcellular location">
    <subcellularLocation>
        <location evidence="1">Membrane</location>
        <topology evidence="1">Single-pass membrane protein</topology>
    </subcellularLocation>
</comment>
<evidence type="ECO:0000256" key="5">
    <source>
        <dbReference type="ARBA" id="ARBA00022692"/>
    </source>
</evidence>
<feature type="transmembrane region" description="Helical" evidence="18">
    <location>
        <begin position="334"/>
        <end position="357"/>
    </location>
</feature>
<keyword evidence="10" id="KW-0067">ATP-binding</keyword>
<dbReference type="PANTHER" id="PTHR19890:SF10">
    <property type="entry name" value="FIBROBLAST GROWTH FACTOR RECEPTOR-LIKE 1"/>
    <property type="match status" value="1"/>
</dbReference>
<keyword evidence="12 18" id="KW-0472">Membrane</keyword>
<evidence type="ECO:0000256" key="7">
    <source>
        <dbReference type="ARBA" id="ARBA00022737"/>
    </source>
</evidence>
<evidence type="ECO:0000256" key="3">
    <source>
        <dbReference type="ARBA" id="ARBA00022553"/>
    </source>
</evidence>
<keyword evidence="11 18" id="KW-1133">Transmembrane helix</keyword>
<protein>
    <recommendedName>
        <fullName evidence="2">receptor protein-tyrosine kinase</fullName>
        <ecNumber evidence="2">2.7.10.1</ecNumber>
    </recommendedName>
</protein>
<keyword evidence="6" id="KW-0732">Signal</keyword>
<evidence type="ECO:0000256" key="6">
    <source>
        <dbReference type="ARBA" id="ARBA00022729"/>
    </source>
</evidence>
<evidence type="ECO:0000256" key="15">
    <source>
        <dbReference type="ARBA" id="ARBA00023170"/>
    </source>
</evidence>
<evidence type="ECO:0000259" key="19">
    <source>
        <dbReference type="PROSITE" id="PS50835"/>
    </source>
</evidence>
<keyword evidence="15 20" id="KW-0675">Receptor</keyword>
<dbReference type="GO" id="GO:0005886">
    <property type="term" value="C:plasma membrane"/>
    <property type="evidence" value="ECO:0007669"/>
    <property type="project" value="TreeGrafter"/>
</dbReference>
<accession>A0AAV4X9M7</accession>
<keyword evidence="9" id="KW-0418">Kinase</keyword>
<evidence type="ECO:0000256" key="13">
    <source>
        <dbReference type="ARBA" id="ARBA00023137"/>
    </source>
</evidence>
<dbReference type="AlphaFoldDB" id="A0AAV4X9M7"/>
<feature type="domain" description="Ig-like" evidence="19">
    <location>
        <begin position="201"/>
        <end position="310"/>
    </location>
</feature>
<evidence type="ECO:0000313" key="20">
    <source>
        <dbReference type="EMBL" id="GIY91780.1"/>
    </source>
</evidence>
<evidence type="ECO:0000256" key="14">
    <source>
        <dbReference type="ARBA" id="ARBA00023157"/>
    </source>
</evidence>
<dbReference type="Pfam" id="PF13927">
    <property type="entry name" value="Ig_3"/>
    <property type="match status" value="1"/>
</dbReference>
<dbReference type="InterPro" id="IPR003598">
    <property type="entry name" value="Ig_sub2"/>
</dbReference>
<dbReference type="InterPro" id="IPR013098">
    <property type="entry name" value="Ig_I-set"/>
</dbReference>
<evidence type="ECO:0000256" key="4">
    <source>
        <dbReference type="ARBA" id="ARBA00022679"/>
    </source>
</evidence>
<dbReference type="InterPro" id="IPR052615">
    <property type="entry name" value="FGFRL"/>
</dbReference>
<evidence type="ECO:0000256" key="12">
    <source>
        <dbReference type="ARBA" id="ARBA00023136"/>
    </source>
</evidence>
<evidence type="ECO:0000256" key="18">
    <source>
        <dbReference type="SAM" id="Phobius"/>
    </source>
</evidence>
<dbReference type="SMART" id="SM00408">
    <property type="entry name" value="IGc2"/>
    <property type="match status" value="3"/>
</dbReference>
<dbReference type="CDD" id="cd00096">
    <property type="entry name" value="Ig"/>
    <property type="match status" value="1"/>
</dbReference>
<evidence type="ECO:0000256" key="11">
    <source>
        <dbReference type="ARBA" id="ARBA00022989"/>
    </source>
</evidence>
<keyword evidence="13" id="KW-0829">Tyrosine-protein kinase</keyword>
<dbReference type="GO" id="GO:0005524">
    <property type="term" value="F:ATP binding"/>
    <property type="evidence" value="ECO:0007669"/>
    <property type="project" value="UniProtKB-KW"/>
</dbReference>
<dbReference type="EMBL" id="BPLR01017460">
    <property type="protein sequence ID" value="GIY91780.1"/>
    <property type="molecule type" value="Genomic_DNA"/>
</dbReference>
<dbReference type="Proteomes" id="UP001054945">
    <property type="component" value="Unassembled WGS sequence"/>
</dbReference>
<evidence type="ECO:0000256" key="16">
    <source>
        <dbReference type="ARBA" id="ARBA00023180"/>
    </source>
</evidence>
<proteinExistence type="predicted"/>